<dbReference type="PANTHER" id="PTHR32410">
    <property type="entry name" value="CYSTEINE/HISTIDINE-RICH C1 DOMAIN FAMILY PROTEIN"/>
    <property type="match status" value="1"/>
</dbReference>
<organism evidence="6 7">
    <name type="scientific">Brassica napus</name>
    <name type="common">Rape</name>
    <dbReference type="NCBI Taxonomy" id="3708"/>
    <lineage>
        <taxon>Eukaryota</taxon>
        <taxon>Viridiplantae</taxon>
        <taxon>Streptophyta</taxon>
        <taxon>Embryophyta</taxon>
        <taxon>Tracheophyta</taxon>
        <taxon>Spermatophyta</taxon>
        <taxon>Magnoliopsida</taxon>
        <taxon>eudicotyledons</taxon>
        <taxon>Gunneridae</taxon>
        <taxon>Pentapetalae</taxon>
        <taxon>rosids</taxon>
        <taxon>malvids</taxon>
        <taxon>Brassicales</taxon>
        <taxon>Brassicaceae</taxon>
        <taxon>Brassiceae</taxon>
        <taxon>Brassica</taxon>
    </lineage>
</organism>
<feature type="domain" description="Zinc finger PHD-type" evidence="5">
    <location>
        <begin position="192"/>
        <end position="253"/>
    </location>
</feature>
<evidence type="ECO:0000313" key="6">
    <source>
        <dbReference type="EMBL" id="KAH0927586.1"/>
    </source>
</evidence>
<dbReference type="InterPro" id="IPR001965">
    <property type="entry name" value="Znf_PHD"/>
</dbReference>
<evidence type="ECO:0000313" key="7">
    <source>
        <dbReference type="Proteomes" id="UP000824890"/>
    </source>
</evidence>
<dbReference type="Proteomes" id="UP000824890">
    <property type="component" value="Unassembled WGS sequence"/>
</dbReference>
<evidence type="ECO:0000256" key="3">
    <source>
        <dbReference type="ARBA" id="ARBA00022771"/>
    </source>
</evidence>
<accession>A0ABQ8DDX2</accession>
<keyword evidence="4" id="KW-0862">Zinc</keyword>
<sequence>MFCEKGERQKSQEPSLWEATQKQTEASNSFVQAMDSLDHSSPPTTILCPRRRSHRLSPFVSDLKEFSSSITFSCYVCHRKIKHLTDFFWCHKCTLAYHKKCVEPEIKVPYHPKHPLQLLFRSPKSTLHVGGSHYNKCHCCGENTHEGFYYSCSICDFDLLPGCAISLNILSINYPKRHDHTLTYFPRINSLTCDVCALSDDKCFIYVCYQCDFVVHKTCIYLPTTIRISRHDHRLSFTLIPHPNKNWSCGVCRQRVDKNYGRYSCVKDCDYVVHSKCATRKDLWDGRELEGEPETKYEDIKAFKDIGDGVIEHFSHPNHNMRLDKKESDKVADGKRCQACILPIYEGNIYNCMRCDFILHETCAHLPRKKLHPLHAHPLTLQTAQKPEGQFECVACGNLCCGFVHTGCKPVKAVIVKYKHDEHYLTLSYEEDTGGHNWCDICERETYPQVGVYTCNSFCSITVHIECLLGADPFMNHNQMIYIYRQRKRVRIFIIPNDGLTRELCMGCRQHCPYRIAFAVRINMHRRLLCSIDCIYSVFDSLRDMHSEYAYDICFTEAMA</sequence>
<dbReference type="PANTHER" id="PTHR32410:SF197">
    <property type="entry name" value="DC1 DOMAIN-CONTAINING PROTEIN"/>
    <property type="match status" value="1"/>
</dbReference>
<dbReference type="InterPro" id="IPR053192">
    <property type="entry name" value="Vacuole_Formation_Reg"/>
</dbReference>
<dbReference type="SMART" id="SM00249">
    <property type="entry name" value="PHD"/>
    <property type="match status" value="3"/>
</dbReference>
<protein>
    <recommendedName>
        <fullName evidence="5">Zinc finger PHD-type domain-containing protein</fullName>
    </recommendedName>
</protein>
<gene>
    <name evidence="6" type="ORF">HID58_019842</name>
</gene>
<reference evidence="6 7" key="1">
    <citation type="submission" date="2021-05" db="EMBL/GenBank/DDBJ databases">
        <title>Genome Assembly of Synthetic Allotetraploid Brassica napus Reveals Homoeologous Exchanges between Subgenomes.</title>
        <authorList>
            <person name="Davis J.T."/>
        </authorList>
    </citation>
    <scope>NUCLEOTIDE SEQUENCE [LARGE SCALE GENOMIC DNA]</scope>
    <source>
        <strain evidence="7">cv. Da-Ae</strain>
        <tissue evidence="6">Seedling</tissue>
    </source>
</reference>
<dbReference type="Pfam" id="PF22926">
    <property type="entry name" value="C1-like_CT"/>
    <property type="match status" value="1"/>
</dbReference>
<dbReference type="Pfam" id="PF03107">
    <property type="entry name" value="C1_2"/>
    <property type="match status" value="5"/>
</dbReference>
<name>A0ABQ8DDX2_BRANA</name>
<evidence type="ECO:0000256" key="2">
    <source>
        <dbReference type="ARBA" id="ARBA00022737"/>
    </source>
</evidence>
<dbReference type="EMBL" id="JAGKQM010000005">
    <property type="protein sequence ID" value="KAH0927586.1"/>
    <property type="molecule type" value="Genomic_DNA"/>
</dbReference>
<evidence type="ECO:0000259" key="5">
    <source>
        <dbReference type="SMART" id="SM00249"/>
    </source>
</evidence>
<comment type="caution">
    <text evidence="6">The sequence shown here is derived from an EMBL/GenBank/DDBJ whole genome shotgun (WGS) entry which is preliminary data.</text>
</comment>
<evidence type="ECO:0000256" key="1">
    <source>
        <dbReference type="ARBA" id="ARBA00022723"/>
    </source>
</evidence>
<dbReference type="SUPFAM" id="SSF57889">
    <property type="entry name" value="Cysteine-rich domain"/>
    <property type="match status" value="4"/>
</dbReference>
<dbReference type="InterPro" id="IPR004146">
    <property type="entry name" value="DC1"/>
</dbReference>
<feature type="domain" description="Zinc finger PHD-type" evidence="5">
    <location>
        <begin position="73"/>
        <end position="156"/>
    </location>
</feature>
<feature type="domain" description="Zinc finger PHD-type" evidence="5">
    <location>
        <begin position="336"/>
        <end position="397"/>
    </location>
</feature>
<keyword evidence="1" id="KW-0479">Metal-binding</keyword>
<keyword evidence="7" id="KW-1185">Reference proteome</keyword>
<dbReference type="InterPro" id="IPR046349">
    <property type="entry name" value="C1-like_sf"/>
</dbReference>
<proteinExistence type="predicted"/>
<dbReference type="InterPro" id="IPR054483">
    <property type="entry name" value="DC1-like_CT"/>
</dbReference>
<evidence type="ECO:0000256" key="4">
    <source>
        <dbReference type="ARBA" id="ARBA00022833"/>
    </source>
</evidence>
<keyword evidence="2" id="KW-0677">Repeat</keyword>
<keyword evidence="3" id="KW-0863">Zinc-finger</keyword>